<dbReference type="RefSeq" id="WP_378016436.1">
    <property type="nucleotide sequence ID" value="NZ_JBHSKT010000003.1"/>
</dbReference>
<dbReference type="Pfam" id="PF02190">
    <property type="entry name" value="LON_substr_bdg"/>
    <property type="match status" value="1"/>
</dbReference>
<dbReference type="PANTHER" id="PTHR46732">
    <property type="entry name" value="ATP-DEPENDENT PROTEASE LA (LON) DOMAIN PROTEIN"/>
    <property type="match status" value="1"/>
</dbReference>
<dbReference type="SMART" id="SM00464">
    <property type="entry name" value="LON"/>
    <property type="match status" value="1"/>
</dbReference>
<sequence>MSRILPLFPLNIVVFPGEKLNLHIFEPRYKELITECAKTNATFGIPPFLTAGVSAVGTEMQILSIEKEYGGGELDIKTKGIGTFRIDELYQQLPDKEYAGGKITDIENIDDEDIIIKNRITELLYQLYETLGLAKLYTDLSQDYKIFDIAHHVGLTTDQEFEILVAESESTRQEIVLEHLLKVVPVVLETEKLKERVKLNGHFKNLSPPNF</sequence>
<evidence type="ECO:0000259" key="1">
    <source>
        <dbReference type="SMART" id="SM00464"/>
    </source>
</evidence>
<comment type="caution">
    <text evidence="2">The sequence shown here is derived from an EMBL/GenBank/DDBJ whole genome shotgun (WGS) entry which is preliminary data.</text>
</comment>
<feature type="domain" description="Lon N-terminal" evidence="1">
    <location>
        <begin position="4"/>
        <end position="182"/>
    </location>
</feature>
<protein>
    <submittedName>
        <fullName evidence="2">LON peptidase substrate-binding domain-containing protein</fullName>
    </submittedName>
</protein>
<name>A0ABW0EB00_9BACT</name>
<dbReference type="Gene3D" id="2.30.130.40">
    <property type="entry name" value="LON domain-like"/>
    <property type="match status" value="1"/>
</dbReference>
<gene>
    <name evidence="2" type="ORF">ACFPIB_05520</name>
</gene>
<dbReference type="PANTHER" id="PTHR46732:SF8">
    <property type="entry name" value="ATP-DEPENDENT PROTEASE LA (LON) DOMAIN PROTEIN"/>
    <property type="match status" value="1"/>
</dbReference>
<dbReference type="InterPro" id="IPR015947">
    <property type="entry name" value="PUA-like_sf"/>
</dbReference>
<organism evidence="2 3">
    <name type="scientific">Adhaeribacter terreus</name>
    <dbReference type="NCBI Taxonomy" id="529703"/>
    <lineage>
        <taxon>Bacteria</taxon>
        <taxon>Pseudomonadati</taxon>
        <taxon>Bacteroidota</taxon>
        <taxon>Cytophagia</taxon>
        <taxon>Cytophagales</taxon>
        <taxon>Hymenobacteraceae</taxon>
        <taxon>Adhaeribacter</taxon>
    </lineage>
</organism>
<accession>A0ABW0EB00</accession>
<reference evidence="3" key="1">
    <citation type="journal article" date="2019" name="Int. J. Syst. Evol. Microbiol.">
        <title>The Global Catalogue of Microorganisms (GCM) 10K type strain sequencing project: providing services to taxonomists for standard genome sequencing and annotation.</title>
        <authorList>
            <consortium name="The Broad Institute Genomics Platform"/>
            <consortium name="The Broad Institute Genome Sequencing Center for Infectious Disease"/>
            <person name="Wu L."/>
            <person name="Ma J."/>
        </authorList>
    </citation>
    <scope>NUCLEOTIDE SEQUENCE [LARGE SCALE GENOMIC DNA]</scope>
    <source>
        <strain evidence="3">KACC 12602</strain>
    </source>
</reference>
<keyword evidence="3" id="KW-1185">Reference proteome</keyword>
<dbReference type="Proteomes" id="UP001596161">
    <property type="component" value="Unassembled WGS sequence"/>
</dbReference>
<evidence type="ECO:0000313" key="3">
    <source>
        <dbReference type="Proteomes" id="UP001596161"/>
    </source>
</evidence>
<dbReference type="EMBL" id="JBHSKT010000003">
    <property type="protein sequence ID" value="MFC5270059.1"/>
    <property type="molecule type" value="Genomic_DNA"/>
</dbReference>
<dbReference type="SUPFAM" id="SSF88697">
    <property type="entry name" value="PUA domain-like"/>
    <property type="match status" value="1"/>
</dbReference>
<evidence type="ECO:0000313" key="2">
    <source>
        <dbReference type="EMBL" id="MFC5270059.1"/>
    </source>
</evidence>
<proteinExistence type="predicted"/>
<dbReference type="InterPro" id="IPR046336">
    <property type="entry name" value="Lon_prtase_N_sf"/>
</dbReference>
<dbReference type="InterPro" id="IPR003111">
    <property type="entry name" value="Lon_prtase_N"/>
</dbReference>